<dbReference type="GO" id="GO:0003964">
    <property type="term" value="F:RNA-directed DNA polymerase activity"/>
    <property type="evidence" value="ECO:0007669"/>
    <property type="project" value="UniProtKB-KW"/>
</dbReference>
<keyword evidence="5" id="KW-0378">Hydrolase</keyword>
<dbReference type="InterPro" id="IPR012337">
    <property type="entry name" value="RNaseH-like_sf"/>
</dbReference>
<evidence type="ECO:0000313" key="8">
    <source>
        <dbReference type="EMBL" id="MCH82355.1"/>
    </source>
</evidence>
<keyword evidence="4" id="KW-0255">Endonuclease</keyword>
<evidence type="ECO:0000256" key="3">
    <source>
        <dbReference type="ARBA" id="ARBA00022722"/>
    </source>
</evidence>
<dbReference type="PANTHER" id="PTHR37984:SF5">
    <property type="entry name" value="PROTEIN NYNRIN-LIKE"/>
    <property type="match status" value="1"/>
</dbReference>
<sequence length="450" mass="51666">MTETPVLVLPDFSKVFIVETDASAVAVGAVLSQEGHPLAFFSRKMCPRMQAASVYVREMYAITEAVKKWRQYLIGRHFHIFTDQKSLKNLLVQTIQTPEQQKWASKLQGFSFEIFYKPGKYNQVADALSRRHTEEAVFMSISSPIPTLLTNLRTYYMKDNEGKALVSKSETDPNMKQFFRFTDGLLYFKDKIYLPDVLDLRQAILKEYHCTPVAGHSSVQPTLSRISASFHWPGLYTAVKQFVKTCTTCQQSKYLPTKKQGLLQPLEIPSQVWEDLSMDFITHLPQSFGHTVIWVICDRLTKFVHFIALPTKFSAPDLASRFSMEVCRLHGIPKSIVSDRDPLFLSAFWKELFRVQGTTLKYSTAYHPETDGQTEVVNRSLEAYLRCFTSDNPRRWFKYLHLAEFWHNSAFHSAIQMTPFEALYGRQPPAIVDYVTGSTAITDLDDSLQK</sequence>
<evidence type="ECO:0000259" key="7">
    <source>
        <dbReference type="PROSITE" id="PS50994"/>
    </source>
</evidence>
<organism evidence="8 9">
    <name type="scientific">Trifolium medium</name>
    <dbReference type="NCBI Taxonomy" id="97028"/>
    <lineage>
        <taxon>Eukaryota</taxon>
        <taxon>Viridiplantae</taxon>
        <taxon>Streptophyta</taxon>
        <taxon>Embryophyta</taxon>
        <taxon>Tracheophyta</taxon>
        <taxon>Spermatophyta</taxon>
        <taxon>Magnoliopsida</taxon>
        <taxon>eudicotyledons</taxon>
        <taxon>Gunneridae</taxon>
        <taxon>Pentapetalae</taxon>
        <taxon>rosids</taxon>
        <taxon>fabids</taxon>
        <taxon>Fabales</taxon>
        <taxon>Fabaceae</taxon>
        <taxon>Papilionoideae</taxon>
        <taxon>50 kb inversion clade</taxon>
        <taxon>NPAAA clade</taxon>
        <taxon>Hologalegina</taxon>
        <taxon>IRL clade</taxon>
        <taxon>Trifolieae</taxon>
        <taxon>Trifolium</taxon>
    </lineage>
</organism>
<dbReference type="Proteomes" id="UP000265520">
    <property type="component" value="Unassembled WGS sequence"/>
</dbReference>
<comment type="caution">
    <text evidence="8">The sequence shown here is derived from an EMBL/GenBank/DDBJ whole genome shotgun (WGS) entry which is preliminary data.</text>
</comment>
<evidence type="ECO:0000256" key="6">
    <source>
        <dbReference type="ARBA" id="ARBA00022918"/>
    </source>
</evidence>
<protein>
    <recommendedName>
        <fullName evidence="7">Integrase catalytic domain-containing protein</fullName>
    </recommendedName>
</protein>
<name>A0A392M4U7_9FABA</name>
<accession>A0A392M4U7</accession>
<dbReference type="GO" id="GO:0015074">
    <property type="term" value="P:DNA integration"/>
    <property type="evidence" value="ECO:0007669"/>
    <property type="project" value="InterPro"/>
</dbReference>
<dbReference type="Gene3D" id="3.10.20.370">
    <property type="match status" value="1"/>
</dbReference>
<keyword evidence="3" id="KW-0540">Nuclease</keyword>
<evidence type="ECO:0000256" key="5">
    <source>
        <dbReference type="ARBA" id="ARBA00022801"/>
    </source>
</evidence>
<dbReference type="InterPro" id="IPR041588">
    <property type="entry name" value="Integrase_H2C2"/>
</dbReference>
<keyword evidence="1" id="KW-0808">Transferase</keyword>
<dbReference type="Pfam" id="PF17917">
    <property type="entry name" value="RT_RNaseH"/>
    <property type="match status" value="1"/>
</dbReference>
<dbReference type="GO" id="GO:0003676">
    <property type="term" value="F:nucleic acid binding"/>
    <property type="evidence" value="ECO:0007669"/>
    <property type="project" value="InterPro"/>
</dbReference>
<proteinExistence type="predicted"/>
<dbReference type="Gene3D" id="3.30.420.10">
    <property type="entry name" value="Ribonuclease H-like superfamily/Ribonuclease H"/>
    <property type="match status" value="1"/>
</dbReference>
<dbReference type="SUPFAM" id="SSF53098">
    <property type="entry name" value="Ribonuclease H-like"/>
    <property type="match status" value="1"/>
</dbReference>
<dbReference type="PANTHER" id="PTHR37984">
    <property type="entry name" value="PROTEIN CBG26694"/>
    <property type="match status" value="1"/>
</dbReference>
<dbReference type="InterPro" id="IPR043502">
    <property type="entry name" value="DNA/RNA_pol_sf"/>
</dbReference>
<dbReference type="Pfam" id="PF17921">
    <property type="entry name" value="Integrase_H2C2"/>
    <property type="match status" value="1"/>
</dbReference>
<dbReference type="GO" id="GO:0016787">
    <property type="term" value="F:hydrolase activity"/>
    <property type="evidence" value="ECO:0007669"/>
    <property type="project" value="UniProtKB-KW"/>
</dbReference>
<keyword evidence="6" id="KW-0695">RNA-directed DNA polymerase</keyword>
<dbReference type="CDD" id="cd09274">
    <property type="entry name" value="RNase_HI_RT_Ty3"/>
    <property type="match status" value="1"/>
</dbReference>
<evidence type="ECO:0000313" key="9">
    <source>
        <dbReference type="Proteomes" id="UP000265520"/>
    </source>
</evidence>
<dbReference type="GO" id="GO:0004519">
    <property type="term" value="F:endonuclease activity"/>
    <property type="evidence" value="ECO:0007669"/>
    <property type="project" value="UniProtKB-KW"/>
</dbReference>
<dbReference type="EMBL" id="LXQA010003565">
    <property type="protein sequence ID" value="MCH82355.1"/>
    <property type="molecule type" value="Genomic_DNA"/>
</dbReference>
<gene>
    <name evidence="8" type="ORF">A2U01_0003158</name>
</gene>
<keyword evidence="9" id="KW-1185">Reference proteome</keyword>
<feature type="domain" description="Integrase catalytic" evidence="7">
    <location>
        <begin position="265"/>
        <end position="427"/>
    </location>
</feature>
<evidence type="ECO:0000256" key="2">
    <source>
        <dbReference type="ARBA" id="ARBA00022695"/>
    </source>
</evidence>
<dbReference type="Gene3D" id="1.10.340.70">
    <property type="match status" value="1"/>
</dbReference>
<dbReference type="SUPFAM" id="SSF56672">
    <property type="entry name" value="DNA/RNA polymerases"/>
    <property type="match status" value="1"/>
</dbReference>
<dbReference type="AlphaFoldDB" id="A0A392M4U7"/>
<dbReference type="InterPro" id="IPR041373">
    <property type="entry name" value="RT_RNaseH"/>
</dbReference>
<dbReference type="InterPro" id="IPR050951">
    <property type="entry name" value="Retrovirus_Pol_polyprotein"/>
</dbReference>
<evidence type="ECO:0000256" key="1">
    <source>
        <dbReference type="ARBA" id="ARBA00022679"/>
    </source>
</evidence>
<dbReference type="FunFam" id="1.10.340.70:FF:000001">
    <property type="entry name" value="Retrovirus-related Pol polyprotein from transposon gypsy-like Protein"/>
    <property type="match status" value="1"/>
</dbReference>
<dbReference type="InterPro" id="IPR001584">
    <property type="entry name" value="Integrase_cat-core"/>
</dbReference>
<dbReference type="InterPro" id="IPR036397">
    <property type="entry name" value="RNaseH_sf"/>
</dbReference>
<keyword evidence="2" id="KW-0548">Nucleotidyltransferase</keyword>
<reference evidence="8 9" key="1">
    <citation type="journal article" date="2018" name="Front. Plant Sci.">
        <title>Red Clover (Trifolium pratense) and Zigzag Clover (T. medium) - A Picture of Genomic Similarities and Differences.</title>
        <authorList>
            <person name="Dluhosova J."/>
            <person name="Istvanek J."/>
            <person name="Nedelnik J."/>
            <person name="Repkova J."/>
        </authorList>
    </citation>
    <scope>NUCLEOTIDE SEQUENCE [LARGE SCALE GENOMIC DNA]</scope>
    <source>
        <strain evidence="9">cv. 10/8</strain>
        <tissue evidence="8">Leaf</tissue>
    </source>
</reference>
<dbReference type="PROSITE" id="PS50994">
    <property type="entry name" value="INTEGRASE"/>
    <property type="match status" value="1"/>
</dbReference>
<evidence type="ECO:0000256" key="4">
    <source>
        <dbReference type="ARBA" id="ARBA00022759"/>
    </source>
</evidence>